<dbReference type="STRING" id="652787.SAMN05216490_4823"/>
<dbReference type="SUPFAM" id="SSF51206">
    <property type="entry name" value="cAMP-binding domain-like"/>
    <property type="match status" value="1"/>
</dbReference>
<keyword evidence="3" id="KW-1185">Reference proteome</keyword>
<dbReference type="RefSeq" id="WP_091379370.1">
    <property type="nucleotide sequence ID" value="NZ_LT629740.1"/>
</dbReference>
<organism evidence="2 3">
    <name type="scientific">Mucilaginibacter mallensis</name>
    <dbReference type="NCBI Taxonomy" id="652787"/>
    <lineage>
        <taxon>Bacteria</taxon>
        <taxon>Pseudomonadati</taxon>
        <taxon>Bacteroidota</taxon>
        <taxon>Sphingobacteriia</taxon>
        <taxon>Sphingobacteriales</taxon>
        <taxon>Sphingobacteriaceae</taxon>
        <taxon>Mucilaginibacter</taxon>
    </lineage>
</organism>
<dbReference type="CDD" id="cd00038">
    <property type="entry name" value="CAP_ED"/>
    <property type="match status" value="1"/>
</dbReference>
<dbReference type="PROSITE" id="PS50042">
    <property type="entry name" value="CNMP_BINDING_3"/>
    <property type="match status" value="1"/>
</dbReference>
<feature type="domain" description="Cyclic nucleotide-binding" evidence="1">
    <location>
        <begin position="20"/>
        <end position="112"/>
    </location>
</feature>
<evidence type="ECO:0000313" key="3">
    <source>
        <dbReference type="Proteomes" id="UP000199679"/>
    </source>
</evidence>
<dbReference type="AlphaFoldDB" id="A0A1H2CBL9"/>
<dbReference type="InterPro" id="IPR000595">
    <property type="entry name" value="cNMP-bd_dom"/>
</dbReference>
<keyword evidence="2" id="KW-0808">Transferase</keyword>
<dbReference type="Pfam" id="PF00027">
    <property type="entry name" value="cNMP_binding"/>
    <property type="match status" value="1"/>
</dbReference>
<dbReference type="InterPro" id="IPR018490">
    <property type="entry name" value="cNMP-bd_dom_sf"/>
</dbReference>
<dbReference type="GO" id="GO:0016301">
    <property type="term" value="F:kinase activity"/>
    <property type="evidence" value="ECO:0007669"/>
    <property type="project" value="UniProtKB-KW"/>
</dbReference>
<evidence type="ECO:0000313" key="2">
    <source>
        <dbReference type="EMBL" id="SDT67714.1"/>
    </source>
</evidence>
<sequence length="191" mass="22279">MQSLLNAIRSYIPLSTDDEEVVHQLFRKKTLSKGEHLLEAGNVCRYVAFIETGLVRYYATDDKEEKTNYFNKEGDFVCDYMSFLPQTASFVSIQALEDTILYVINQSDLQTFYRDVEHGERFGRLGIEYVFVQAINQIRSLYIDPPEIRYQKFIASYPDISQRIPQYYIASYVGVKPQSLSRIRNRMAGKH</sequence>
<dbReference type="OrthoDB" id="663011at2"/>
<dbReference type="Gene3D" id="2.60.120.10">
    <property type="entry name" value="Jelly Rolls"/>
    <property type="match status" value="1"/>
</dbReference>
<dbReference type="InterPro" id="IPR014710">
    <property type="entry name" value="RmlC-like_jellyroll"/>
</dbReference>
<evidence type="ECO:0000259" key="1">
    <source>
        <dbReference type="PROSITE" id="PS50042"/>
    </source>
</evidence>
<accession>A0A1H2CBL9</accession>
<name>A0A1H2CBL9_MUCMA</name>
<proteinExistence type="predicted"/>
<protein>
    <submittedName>
        <fullName evidence="2">cAMP-binding domain of CRP or a regulatory subunit of cAMP-dependent protein kinases</fullName>
    </submittedName>
</protein>
<gene>
    <name evidence="2" type="ORF">SAMN05216490_4823</name>
</gene>
<keyword evidence="2" id="KW-0418">Kinase</keyword>
<reference evidence="2 3" key="1">
    <citation type="submission" date="2016-10" db="EMBL/GenBank/DDBJ databases">
        <authorList>
            <person name="de Groot N.N."/>
        </authorList>
    </citation>
    <scope>NUCLEOTIDE SEQUENCE [LARGE SCALE GENOMIC DNA]</scope>
    <source>
        <strain evidence="2 3">MP1X4</strain>
    </source>
</reference>
<dbReference type="EMBL" id="LT629740">
    <property type="protein sequence ID" value="SDT67714.1"/>
    <property type="molecule type" value="Genomic_DNA"/>
</dbReference>
<dbReference type="Proteomes" id="UP000199679">
    <property type="component" value="Chromosome I"/>
</dbReference>